<name>A0ABW9XDG9_9SPHN</name>
<dbReference type="InterPro" id="IPR012910">
    <property type="entry name" value="Plug_dom"/>
</dbReference>
<evidence type="ECO:0000256" key="7">
    <source>
        <dbReference type="ARBA" id="ARBA00023065"/>
    </source>
</evidence>
<evidence type="ECO:0000259" key="15">
    <source>
        <dbReference type="Pfam" id="PF07715"/>
    </source>
</evidence>
<keyword evidence="13" id="KW-0732">Signal</keyword>
<evidence type="ECO:0000256" key="6">
    <source>
        <dbReference type="ARBA" id="ARBA00023004"/>
    </source>
</evidence>
<comment type="subcellular location">
    <subcellularLocation>
        <location evidence="1 11">Cell outer membrane</location>
        <topology evidence="1 11">Multi-pass membrane protein</topology>
    </subcellularLocation>
</comment>
<dbReference type="Pfam" id="PF07715">
    <property type="entry name" value="Plug"/>
    <property type="match status" value="1"/>
</dbReference>
<dbReference type="InterPro" id="IPR036942">
    <property type="entry name" value="Beta-barrel_TonB_sf"/>
</dbReference>
<dbReference type="Gene3D" id="2.40.170.20">
    <property type="entry name" value="TonB-dependent receptor, beta-barrel domain"/>
    <property type="match status" value="1"/>
</dbReference>
<evidence type="ECO:0000256" key="13">
    <source>
        <dbReference type="SAM" id="SignalP"/>
    </source>
</evidence>
<keyword evidence="3 11" id="KW-1134">Transmembrane beta strand</keyword>
<reference evidence="17" key="1">
    <citation type="submission" date="2020-01" db="EMBL/GenBank/DDBJ databases">
        <title>Sphingomonas sp. strain CSW-10.</title>
        <authorList>
            <person name="Chen W.-M."/>
        </authorList>
    </citation>
    <scope>NUCLEOTIDE SEQUENCE [LARGE SCALE GENOMIC DNA]</scope>
    <source>
        <strain evidence="17">FSY-8</strain>
    </source>
</reference>
<keyword evidence="10 11" id="KW-0998">Cell outer membrane</keyword>
<dbReference type="PANTHER" id="PTHR32552">
    <property type="entry name" value="FERRICHROME IRON RECEPTOR-RELATED"/>
    <property type="match status" value="1"/>
</dbReference>
<keyword evidence="5 11" id="KW-0812">Transmembrane</keyword>
<keyword evidence="6" id="KW-0408">Iron</keyword>
<protein>
    <submittedName>
        <fullName evidence="16">TonB-dependent receptor</fullName>
    </submittedName>
</protein>
<keyword evidence="4" id="KW-0410">Iron transport</keyword>
<evidence type="ECO:0000256" key="2">
    <source>
        <dbReference type="ARBA" id="ARBA00022448"/>
    </source>
</evidence>
<evidence type="ECO:0000256" key="3">
    <source>
        <dbReference type="ARBA" id="ARBA00022452"/>
    </source>
</evidence>
<dbReference type="EMBL" id="JAAAPO010000003">
    <property type="protein sequence ID" value="NBC36564.1"/>
    <property type="molecule type" value="Genomic_DNA"/>
</dbReference>
<evidence type="ECO:0000256" key="12">
    <source>
        <dbReference type="RuleBase" id="RU003357"/>
    </source>
</evidence>
<keyword evidence="8 12" id="KW-0798">TonB box</keyword>
<evidence type="ECO:0000256" key="4">
    <source>
        <dbReference type="ARBA" id="ARBA00022496"/>
    </source>
</evidence>
<gene>
    <name evidence="16" type="ORF">GTZ99_08340</name>
</gene>
<proteinExistence type="inferred from homology"/>
<evidence type="ECO:0000256" key="1">
    <source>
        <dbReference type="ARBA" id="ARBA00004571"/>
    </source>
</evidence>
<keyword evidence="16" id="KW-0675">Receptor</keyword>
<evidence type="ECO:0000256" key="9">
    <source>
        <dbReference type="ARBA" id="ARBA00023136"/>
    </source>
</evidence>
<dbReference type="InterPro" id="IPR000531">
    <property type="entry name" value="Beta-barrel_TonB"/>
</dbReference>
<dbReference type="InterPro" id="IPR039426">
    <property type="entry name" value="TonB-dep_rcpt-like"/>
</dbReference>
<keyword evidence="17" id="KW-1185">Reference proteome</keyword>
<keyword evidence="7" id="KW-0406">Ion transport</keyword>
<evidence type="ECO:0000256" key="5">
    <source>
        <dbReference type="ARBA" id="ARBA00022692"/>
    </source>
</evidence>
<comment type="caution">
    <text evidence="16">The sequence shown here is derived from an EMBL/GenBank/DDBJ whole genome shotgun (WGS) entry which is preliminary data.</text>
</comment>
<dbReference type="Proteomes" id="UP000753724">
    <property type="component" value="Unassembled WGS sequence"/>
</dbReference>
<evidence type="ECO:0000256" key="11">
    <source>
        <dbReference type="PROSITE-ProRule" id="PRU01360"/>
    </source>
</evidence>
<dbReference type="PROSITE" id="PS52016">
    <property type="entry name" value="TONB_DEPENDENT_REC_3"/>
    <property type="match status" value="1"/>
</dbReference>
<sequence length="776" mass="83917">MTVAASVMAMAIAAPAFAAEPAPAADDSATTKEIVVTAQFRSQKLQDTPLSITAVNADLLKSRNQTDISQIAAQAPNVSLTPMGGAFGSSMAAYIRGIGQYDFNPAYEPGVGMYVDDVYYATLTGSVMDLLDLERVEVLRGPQGTLTGRNSIGGAIKLFSVKPNATNSGMVEAAYGARNRVDLRASANFALTDTVFMRVSGVYKRQDGYVNMVDYGCANPGNSLGITASAGSGKDCIVGKLGEKNYTGVRASIRYNPSDKFDWTIIGDYSYENRTNAAGVITSMNTAKTGGVDFTCGRFCTYANFYMAAGGQAGQSYSMPSNLTFSGWGVSSNATYSLSDDLKITSITAYRKYHQIFGTDDDYTPYSTIAGAGYNDLTFKFFSQELRVNGKIGSLGEWTLGGFYNDQTSVYFTRQDIRYIVPGVPALYLQFTGNDPIRANSKAAFGTVILHPMEGLTLTGGLRYTKEHKDYTFTRIRWDGGTLVDPFGVGALNGAVANYDGEKVDWRISADYRFSPNVMAYATVSTGFKGGGVTARPFTRTQATNGTFRPETLTAYEGGVKTDWLDRRLRLNASVFYNDYKNMQLPISDCSLLDGFAPGTDPFPCAAIQNAGDGKMYGFELEMSATPVPGLAIDGALSYIDGEWSRISSQVTSIKLTDPITSPNWKWSLGVQYDADMGSNGTLTPRLDLAHTGRQSLGRLAITAPLDYNPAMTLANARLTWKNPGKDLAISLEVSNLFDKYYTLPIRFAALYAFAGTGYSTVGRPREWAISVKKTF</sequence>
<feature type="domain" description="TonB-dependent receptor-like beta-barrel" evidence="14">
    <location>
        <begin position="315"/>
        <end position="737"/>
    </location>
</feature>
<evidence type="ECO:0000259" key="14">
    <source>
        <dbReference type="Pfam" id="PF00593"/>
    </source>
</evidence>
<comment type="similarity">
    <text evidence="11 12">Belongs to the TonB-dependent receptor family.</text>
</comment>
<keyword evidence="9 11" id="KW-0472">Membrane</keyword>
<keyword evidence="2 11" id="KW-0813">Transport</keyword>
<organism evidence="16 17">
    <name type="scientific">Novosphingobium ovatum</name>
    <dbReference type="NCBI Taxonomy" id="1908523"/>
    <lineage>
        <taxon>Bacteria</taxon>
        <taxon>Pseudomonadati</taxon>
        <taxon>Pseudomonadota</taxon>
        <taxon>Alphaproteobacteria</taxon>
        <taxon>Sphingomonadales</taxon>
        <taxon>Sphingomonadaceae</taxon>
        <taxon>Novosphingobium</taxon>
    </lineage>
</organism>
<feature type="signal peptide" evidence="13">
    <location>
        <begin position="1"/>
        <end position="18"/>
    </location>
</feature>
<evidence type="ECO:0000313" key="16">
    <source>
        <dbReference type="EMBL" id="NBC36564.1"/>
    </source>
</evidence>
<dbReference type="Pfam" id="PF00593">
    <property type="entry name" value="TonB_dep_Rec_b-barrel"/>
    <property type="match status" value="1"/>
</dbReference>
<accession>A0ABW9XDG9</accession>
<evidence type="ECO:0000313" key="17">
    <source>
        <dbReference type="Proteomes" id="UP000753724"/>
    </source>
</evidence>
<feature type="chain" id="PRO_5047464845" evidence="13">
    <location>
        <begin position="19"/>
        <end position="776"/>
    </location>
</feature>
<evidence type="ECO:0000256" key="10">
    <source>
        <dbReference type="ARBA" id="ARBA00023237"/>
    </source>
</evidence>
<dbReference type="SUPFAM" id="SSF56935">
    <property type="entry name" value="Porins"/>
    <property type="match status" value="1"/>
</dbReference>
<dbReference type="PANTHER" id="PTHR32552:SF81">
    <property type="entry name" value="TONB-DEPENDENT OUTER MEMBRANE RECEPTOR"/>
    <property type="match status" value="1"/>
</dbReference>
<evidence type="ECO:0000256" key="8">
    <source>
        <dbReference type="ARBA" id="ARBA00023077"/>
    </source>
</evidence>
<feature type="domain" description="TonB-dependent receptor plug" evidence="15">
    <location>
        <begin position="45"/>
        <end position="155"/>
    </location>
</feature>